<comment type="subcellular location">
    <subcellularLocation>
        <location evidence="1">Nucleus</location>
    </subcellularLocation>
</comment>
<dbReference type="GO" id="GO:0005634">
    <property type="term" value="C:nucleus"/>
    <property type="evidence" value="ECO:0007669"/>
    <property type="project" value="UniProtKB-SubCell"/>
</dbReference>
<dbReference type="EMBL" id="LGRX02008396">
    <property type="protein sequence ID" value="KAK3273586.1"/>
    <property type="molecule type" value="Genomic_DNA"/>
</dbReference>
<evidence type="ECO:0000256" key="3">
    <source>
        <dbReference type="ARBA" id="ARBA00058372"/>
    </source>
</evidence>
<evidence type="ECO:0000256" key="2">
    <source>
        <dbReference type="ARBA" id="ARBA00023242"/>
    </source>
</evidence>
<evidence type="ECO:0000313" key="7">
    <source>
        <dbReference type="EMBL" id="KAK3273586.1"/>
    </source>
</evidence>
<dbReference type="PROSITE" id="PS50021">
    <property type="entry name" value="CH"/>
    <property type="match status" value="1"/>
</dbReference>
<sequence>MMDYYINTTKDRLMPTGDVFDGDLGIGEVPLPAPPTLNREILRWLQSLDLSHSVRNIRRDAANGFLVAEICSRYFPADIQMHAFDNGLSTHVKADNWAQLKKFFNRRRLKIPDELVDAVLKSIHGAAVELMELLFQLFTRKSVQRIPDPPEEEVNPTESTADYPLVVAVPPSSSGVPAATPGSKVLNKNVQPPNTVQFGAVHQSNVDNMRGGGGGGEEEEEEDGLPQSMASRLATQAASRATVLG</sequence>
<keyword evidence="2" id="KW-0539">Nucleus</keyword>
<dbReference type="GO" id="GO:0008017">
    <property type="term" value="F:microtubule binding"/>
    <property type="evidence" value="ECO:0007669"/>
    <property type="project" value="TreeGrafter"/>
</dbReference>
<gene>
    <name evidence="7" type="ORF">CYMTET_18181</name>
</gene>
<dbReference type="PANTHER" id="PTHR12509">
    <property type="entry name" value="SPERMATOGENESIS-ASSOCIATED 4-RELATED"/>
    <property type="match status" value="1"/>
</dbReference>
<name>A0AAE0L665_9CHLO</name>
<feature type="compositionally biased region" description="Polar residues" evidence="5">
    <location>
        <begin position="186"/>
        <end position="207"/>
    </location>
</feature>
<dbReference type="FunFam" id="1.10.418.10:FF:000061">
    <property type="entry name" value="Spermatogenesis associated 4"/>
    <property type="match status" value="1"/>
</dbReference>
<evidence type="ECO:0000313" key="8">
    <source>
        <dbReference type="Proteomes" id="UP001190700"/>
    </source>
</evidence>
<feature type="domain" description="Calponin-homology (CH)" evidence="6">
    <location>
        <begin position="35"/>
        <end position="142"/>
    </location>
</feature>
<proteinExistence type="predicted"/>
<dbReference type="InterPro" id="IPR052111">
    <property type="entry name" value="Spermatogenesis_Ciliary_MAP"/>
</dbReference>
<dbReference type="Gene3D" id="1.10.418.10">
    <property type="entry name" value="Calponin-like domain"/>
    <property type="match status" value="1"/>
</dbReference>
<dbReference type="InterPro" id="IPR001715">
    <property type="entry name" value="CH_dom"/>
</dbReference>
<dbReference type="GO" id="GO:0051493">
    <property type="term" value="P:regulation of cytoskeleton organization"/>
    <property type="evidence" value="ECO:0007669"/>
    <property type="project" value="TreeGrafter"/>
</dbReference>
<evidence type="ECO:0000259" key="6">
    <source>
        <dbReference type="PROSITE" id="PS50021"/>
    </source>
</evidence>
<dbReference type="PANTHER" id="PTHR12509:SF8">
    <property type="entry name" value="SPERMATOGENESIS-ASSOCIATED PROTEIN 4"/>
    <property type="match status" value="1"/>
</dbReference>
<dbReference type="AlphaFoldDB" id="A0AAE0L665"/>
<organism evidence="7 8">
    <name type="scientific">Cymbomonas tetramitiformis</name>
    <dbReference type="NCBI Taxonomy" id="36881"/>
    <lineage>
        <taxon>Eukaryota</taxon>
        <taxon>Viridiplantae</taxon>
        <taxon>Chlorophyta</taxon>
        <taxon>Pyramimonadophyceae</taxon>
        <taxon>Pyramimonadales</taxon>
        <taxon>Pyramimonadaceae</taxon>
        <taxon>Cymbomonas</taxon>
    </lineage>
</organism>
<feature type="compositionally biased region" description="Polar residues" evidence="5">
    <location>
        <begin position="228"/>
        <end position="239"/>
    </location>
</feature>
<dbReference type="InterPro" id="IPR036872">
    <property type="entry name" value="CH_dom_sf"/>
</dbReference>
<comment type="caution">
    <text evidence="7">The sequence shown here is derived from an EMBL/GenBank/DDBJ whole genome shotgun (WGS) entry which is preliminary data.</text>
</comment>
<protein>
    <recommendedName>
        <fullName evidence="4">Spermatogenesis-associated protein 4</fullName>
    </recommendedName>
</protein>
<evidence type="ECO:0000256" key="4">
    <source>
        <dbReference type="ARBA" id="ARBA00071322"/>
    </source>
</evidence>
<feature type="region of interest" description="Disordered" evidence="5">
    <location>
        <begin position="172"/>
        <end position="245"/>
    </location>
</feature>
<dbReference type="SUPFAM" id="SSF47576">
    <property type="entry name" value="Calponin-homology domain, CH-domain"/>
    <property type="match status" value="1"/>
</dbReference>
<dbReference type="Pfam" id="PF06294">
    <property type="entry name" value="CH_2"/>
    <property type="match status" value="1"/>
</dbReference>
<accession>A0AAE0L665</accession>
<dbReference type="InterPro" id="IPR010441">
    <property type="entry name" value="CH_2"/>
</dbReference>
<dbReference type="Proteomes" id="UP001190700">
    <property type="component" value="Unassembled WGS sequence"/>
</dbReference>
<evidence type="ECO:0000256" key="5">
    <source>
        <dbReference type="SAM" id="MobiDB-lite"/>
    </source>
</evidence>
<comment type="function">
    <text evidence="3">May play a role in apoptosis regulation.</text>
</comment>
<dbReference type="GO" id="GO:0005930">
    <property type="term" value="C:axoneme"/>
    <property type="evidence" value="ECO:0007669"/>
    <property type="project" value="TreeGrafter"/>
</dbReference>
<evidence type="ECO:0000256" key="1">
    <source>
        <dbReference type="ARBA" id="ARBA00004123"/>
    </source>
</evidence>
<feature type="compositionally biased region" description="Low complexity" evidence="5">
    <location>
        <begin position="172"/>
        <end position="183"/>
    </location>
</feature>
<keyword evidence="8" id="KW-1185">Reference proteome</keyword>
<reference evidence="7 8" key="1">
    <citation type="journal article" date="2015" name="Genome Biol. Evol.">
        <title>Comparative Genomics of a Bacterivorous Green Alga Reveals Evolutionary Causalities and Consequences of Phago-Mixotrophic Mode of Nutrition.</title>
        <authorList>
            <person name="Burns J.A."/>
            <person name="Paasch A."/>
            <person name="Narechania A."/>
            <person name="Kim E."/>
        </authorList>
    </citation>
    <scope>NUCLEOTIDE SEQUENCE [LARGE SCALE GENOMIC DNA]</scope>
    <source>
        <strain evidence="7 8">PLY_AMNH</strain>
    </source>
</reference>